<dbReference type="InterPro" id="IPR000885">
    <property type="entry name" value="Fib_collagen_C"/>
</dbReference>
<dbReference type="PROSITE" id="PS50041">
    <property type="entry name" value="C_TYPE_LECTIN_2"/>
    <property type="match status" value="1"/>
</dbReference>
<dbReference type="InterPro" id="IPR002350">
    <property type="entry name" value="Kazal_dom"/>
</dbReference>
<keyword evidence="7" id="KW-1015">Disulfide bond</keyword>
<evidence type="ECO:0000256" key="5">
    <source>
        <dbReference type="ARBA" id="ARBA00022734"/>
    </source>
</evidence>
<evidence type="ECO:0000256" key="7">
    <source>
        <dbReference type="ARBA" id="ARBA00023157"/>
    </source>
</evidence>
<dbReference type="EMBL" id="CALNXK010000265">
    <property type="protein sequence ID" value="CAH3179902.1"/>
    <property type="molecule type" value="Genomic_DNA"/>
</dbReference>
<dbReference type="InterPro" id="IPR024731">
    <property type="entry name" value="NELL2-like_EGF"/>
</dbReference>
<evidence type="ECO:0000256" key="9">
    <source>
        <dbReference type="SAM" id="SignalP"/>
    </source>
</evidence>
<dbReference type="SUPFAM" id="SSF57196">
    <property type="entry name" value="EGF/Laminin"/>
    <property type="match status" value="1"/>
</dbReference>
<dbReference type="PROSITE" id="PS01187">
    <property type="entry name" value="EGF_CA"/>
    <property type="match status" value="1"/>
</dbReference>
<dbReference type="PROSITE" id="PS01186">
    <property type="entry name" value="EGF_2"/>
    <property type="match status" value="1"/>
</dbReference>
<dbReference type="InterPro" id="IPR001881">
    <property type="entry name" value="EGF-like_Ca-bd_dom"/>
</dbReference>
<feature type="domain" description="Kazal-like" evidence="13">
    <location>
        <begin position="332"/>
        <end position="379"/>
    </location>
</feature>
<dbReference type="PROSITE" id="PS00615">
    <property type="entry name" value="C_TYPE_LECTIN_1"/>
    <property type="match status" value="1"/>
</dbReference>
<dbReference type="Pfam" id="PF07648">
    <property type="entry name" value="Kazal_2"/>
    <property type="match status" value="1"/>
</dbReference>
<dbReference type="PROSITE" id="PS00010">
    <property type="entry name" value="ASX_HYDROXYL"/>
    <property type="match status" value="1"/>
</dbReference>
<feature type="domain" description="C-type lectin" evidence="11">
    <location>
        <begin position="676"/>
        <end position="790"/>
    </location>
</feature>
<keyword evidence="6" id="KW-0176">Collagen</keyword>
<accession>A0ABN8RR92</accession>
<dbReference type="Gene3D" id="3.30.60.30">
    <property type="match status" value="1"/>
</dbReference>
<dbReference type="SUPFAM" id="SSF56436">
    <property type="entry name" value="C-type lectin-like"/>
    <property type="match status" value="1"/>
</dbReference>
<dbReference type="SUPFAM" id="SSF56496">
    <property type="entry name" value="Fibrinogen C-terminal domain-like"/>
    <property type="match status" value="1"/>
</dbReference>
<dbReference type="SUPFAM" id="SSF100895">
    <property type="entry name" value="Kazal-type serine protease inhibitors"/>
    <property type="match status" value="1"/>
</dbReference>
<dbReference type="SMART" id="SM00181">
    <property type="entry name" value="EGF"/>
    <property type="match status" value="1"/>
</dbReference>
<dbReference type="NCBIfam" id="NF040941">
    <property type="entry name" value="GGGWT_bact"/>
    <property type="match status" value="1"/>
</dbReference>
<evidence type="ECO:0000313" key="15">
    <source>
        <dbReference type="Proteomes" id="UP001159405"/>
    </source>
</evidence>
<keyword evidence="5" id="KW-0430">Lectin</keyword>
<sequence>IPVFRFCNLFLLFLLFVFLALSIKTGICNFTITTPGLFACEKVSFENPFNGGQDVKVFVSKRHTTKNYSGGDGAAIWVESVDNKEFTVCVLECGDGSSGTTKVNWMALQSVPVGAQLDTVSLDSWTTGEKCKRIAFEKRFSIPPSIYVTARHQILKRPQDALALWVEDVRRDSFKVCLRETKIFDGLHKNIKVDWIAFVKLMTLNFTLIHGLVTTKNNSPLNKQQNNVLCQIIKFTDAFYAPPVVMVSPRLSYHNNSRFSASATCNAVTAWIQHTFRNETEVCMRRYSNNANYKDIVQLDYLVIGDLDPCIDVTCYYHSFCKAFGPHDARCVCVDSCPSYKEPVCSSNGTTYDNRCLFEREVCLHRLNLTVQHPGSCEGFPFQRGRRHMPHIPSLGYSHCHAIHFKPFVFYPDKPIQVQITVNHMDTSDKSYVHDAAVSWVKNVNNDGFTACVMAAGYNERKSYANVTVDWMAYQGAPVGGVTGKVRMSQWWTGTTCATVRFPTGKFSVIPSVFVTAKHYNPGLKRDAASIWIEDVTQSSCKVCLRELQNYAGSHQDVVVNWLAFSYLDEPPFSERNSIYFSNDKPPAQSHYNAFCKDATFTKVYNSTPHVFVSANHSTKNGSQSPIHNSIAEWVEYINKTCFRACVKELYEAKYDPLSVTYTVLSDICPSGWDYFNGYCYLTSSVCAPWVTAVSNCSTMNSHLVTVHNQEENVYIQHRHNGERSWIGLNDRSVEGSFVWTNKEITSFRFWAPQQPNNWKNEDCVHTLGANDGYTWNDVSCDNCYNYTCVQEIDECTTNYHRCNVNAACQNTVGSYKCTCKAGYSGNGRKCVGKYMCERHCLSCESTTFCSSPRGFRIPQTKITWIPDSGLPYMGRNPALSKPSFEQPGPDVDVLLFVVATRGIFANDPAQSCKEIKDLGTSNGDGEYWIDPGRTNSPFKAYCDMTTDGGGWLLVSNVISHGSSTTRLPVKTSYRGVSSKEMLLTKSAMKELRKHLHFTQIRFHCKKGGGRTFHITTAANSKGEAAVKYLSGETDVMPASCGSFVIMINDNSRLSRACKDWGYENGSKKIGKWGGFDRDQNRLYDHTAFIWATYHWLLEPSGRWECDDNVGVSRGDFWKIFVR</sequence>
<dbReference type="Gene3D" id="2.10.25.10">
    <property type="entry name" value="Laminin"/>
    <property type="match status" value="1"/>
</dbReference>
<feature type="domain" description="EGF-like" evidence="10">
    <location>
        <begin position="792"/>
        <end position="832"/>
    </location>
</feature>
<dbReference type="PROSITE" id="PS51465">
    <property type="entry name" value="KAZAL_2"/>
    <property type="match status" value="1"/>
</dbReference>
<dbReference type="CDD" id="cd03590">
    <property type="entry name" value="CLECT_DC-SIGN_like"/>
    <property type="match status" value="1"/>
</dbReference>
<evidence type="ECO:0000313" key="14">
    <source>
        <dbReference type="EMBL" id="CAH3179902.1"/>
    </source>
</evidence>
<feature type="signal peptide" evidence="9">
    <location>
        <begin position="1"/>
        <end position="22"/>
    </location>
</feature>
<dbReference type="Gene3D" id="3.10.100.10">
    <property type="entry name" value="Mannose-Binding Protein A, subunit A"/>
    <property type="match status" value="1"/>
</dbReference>
<feature type="chain" id="PRO_5047003216" evidence="9">
    <location>
        <begin position="23"/>
        <end position="1123"/>
    </location>
</feature>
<evidence type="ECO:0000256" key="1">
    <source>
        <dbReference type="ARBA" id="ARBA00004613"/>
    </source>
</evidence>
<dbReference type="InterPro" id="IPR016186">
    <property type="entry name" value="C-type_lectin-like/link_sf"/>
</dbReference>
<dbReference type="Gene3D" id="2.60.120.1000">
    <property type="match status" value="1"/>
</dbReference>
<feature type="domain" description="Fibrinogen C-terminal" evidence="12">
    <location>
        <begin position="904"/>
        <end position="963"/>
    </location>
</feature>
<dbReference type="InterPro" id="IPR001304">
    <property type="entry name" value="C-type_lectin-like"/>
</dbReference>
<evidence type="ECO:0000259" key="10">
    <source>
        <dbReference type="PROSITE" id="PS50026"/>
    </source>
</evidence>
<dbReference type="InterPro" id="IPR018378">
    <property type="entry name" value="C-type_lectin_CS"/>
</dbReference>
<evidence type="ECO:0000256" key="2">
    <source>
        <dbReference type="ARBA" id="ARBA00022525"/>
    </source>
</evidence>
<dbReference type="InterPro" id="IPR016187">
    <property type="entry name" value="CTDL_fold"/>
</dbReference>
<dbReference type="PROSITE" id="PS51406">
    <property type="entry name" value="FIBRINOGEN_C_2"/>
    <property type="match status" value="1"/>
</dbReference>
<feature type="non-terminal residue" evidence="14">
    <location>
        <position position="1"/>
    </location>
</feature>
<dbReference type="InterPro" id="IPR036058">
    <property type="entry name" value="Kazal_dom_sf"/>
</dbReference>
<keyword evidence="4 9" id="KW-0732">Signal</keyword>
<dbReference type="InterPro" id="IPR000152">
    <property type="entry name" value="EGF-type_Asp/Asn_hydroxyl_site"/>
</dbReference>
<dbReference type="Proteomes" id="UP001159405">
    <property type="component" value="Unassembled WGS sequence"/>
</dbReference>
<evidence type="ECO:0000256" key="6">
    <source>
        <dbReference type="ARBA" id="ARBA00023119"/>
    </source>
</evidence>
<comment type="caution">
    <text evidence="8">Lacks conserved residue(s) required for the propagation of feature annotation.</text>
</comment>
<dbReference type="InterPro" id="IPR002181">
    <property type="entry name" value="Fibrinogen_a/b/g_C_dom"/>
</dbReference>
<evidence type="ECO:0000259" key="13">
    <source>
        <dbReference type="PROSITE" id="PS51465"/>
    </source>
</evidence>
<dbReference type="Pfam" id="PF00059">
    <property type="entry name" value="Lectin_C"/>
    <property type="match status" value="1"/>
</dbReference>
<dbReference type="InterPro" id="IPR037221">
    <property type="entry name" value="H-type_lectin_dom_sf"/>
</dbReference>
<keyword evidence="2" id="KW-0964">Secreted</keyword>
<dbReference type="PROSITE" id="PS50026">
    <property type="entry name" value="EGF_3"/>
    <property type="match status" value="1"/>
</dbReference>
<dbReference type="CDD" id="cd00104">
    <property type="entry name" value="KAZAL_FS"/>
    <property type="match status" value="1"/>
</dbReference>
<dbReference type="SMART" id="SM00034">
    <property type="entry name" value="CLECT"/>
    <property type="match status" value="1"/>
</dbReference>
<dbReference type="InterPro" id="IPR033989">
    <property type="entry name" value="CD209-like_CTLD"/>
</dbReference>
<evidence type="ECO:0000259" key="12">
    <source>
        <dbReference type="PROSITE" id="PS51406"/>
    </source>
</evidence>
<dbReference type="CDD" id="cd00054">
    <property type="entry name" value="EGF_CA"/>
    <property type="match status" value="1"/>
</dbReference>
<dbReference type="PANTHER" id="PTHR22803">
    <property type="entry name" value="MANNOSE, PHOSPHOLIPASE, LECTIN RECEPTOR RELATED"/>
    <property type="match status" value="1"/>
</dbReference>
<evidence type="ECO:0000259" key="11">
    <source>
        <dbReference type="PROSITE" id="PS50041"/>
    </source>
</evidence>
<keyword evidence="3 8" id="KW-0245">EGF-like domain</keyword>
<evidence type="ECO:0000256" key="8">
    <source>
        <dbReference type="PROSITE-ProRule" id="PRU00076"/>
    </source>
</evidence>
<dbReference type="InterPro" id="IPR036056">
    <property type="entry name" value="Fibrinogen-like_C"/>
</dbReference>
<organism evidence="14 15">
    <name type="scientific">Porites lobata</name>
    <dbReference type="NCBI Taxonomy" id="104759"/>
    <lineage>
        <taxon>Eukaryota</taxon>
        <taxon>Metazoa</taxon>
        <taxon>Cnidaria</taxon>
        <taxon>Anthozoa</taxon>
        <taxon>Hexacorallia</taxon>
        <taxon>Scleractinia</taxon>
        <taxon>Fungiina</taxon>
        <taxon>Poritidae</taxon>
        <taxon>Porites</taxon>
    </lineage>
</organism>
<keyword evidence="15" id="KW-1185">Reference proteome</keyword>
<gene>
    <name evidence="14" type="ORF">PLOB_00022533</name>
</gene>
<name>A0ABN8RR92_9CNID</name>
<comment type="subcellular location">
    <subcellularLocation>
        <location evidence="1">Secreted</location>
    </subcellularLocation>
</comment>
<dbReference type="InterPro" id="IPR018097">
    <property type="entry name" value="EGF_Ca-bd_CS"/>
</dbReference>
<proteinExistence type="predicted"/>
<dbReference type="Pfam" id="PF01410">
    <property type="entry name" value="COLFI"/>
    <property type="match status" value="1"/>
</dbReference>
<dbReference type="InterPro" id="IPR050111">
    <property type="entry name" value="C-type_lectin/snaclec_domain"/>
</dbReference>
<evidence type="ECO:0000256" key="3">
    <source>
        <dbReference type="ARBA" id="ARBA00022536"/>
    </source>
</evidence>
<protein>
    <submittedName>
        <fullName evidence="14">Uncharacterized protein</fullName>
    </submittedName>
</protein>
<evidence type="ECO:0000256" key="4">
    <source>
        <dbReference type="ARBA" id="ARBA00022729"/>
    </source>
</evidence>
<dbReference type="SMART" id="SM00179">
    <property type="entry name" value="EGF_CA"/>
    <property type="match status" value="1"/>
</dbReference>
<dbReference type="SMART" id="SM00280">
    <property type="entry name" value="KAZAL"/>
    <property type="match status" value="1"/>
</dbReference>
<dbReference type="InterPro" id="IPR000742">
    <property type="entry name" value="EGF"/>
</dbReference>
<dbReference type="Pfam" id="PF12947">
    <property type="entry name" value="EGF_3"/>
    <property type="match status" value="1"/>
</dbReference>
<comment type="caution">
    <text evidence="14">The sequence shown here is derived from an EMBL/GenBank/DDBJ whole genome shotgun (WGS) entry which is preliminary data.</text>
</comment>
<dbReference type="Gene3D" id="2.60.40.2080">
    <property type="match status" value="2"/>
</dbReference>
<reference evidence="14 15" key="1">
    <citation type="submission" date="2022-05" db="EMBL/GenBank/DDBJ databases">
        <authorList>
            <consortium name="Genoscope - CEA"/>
            <person name="William W."/>
        </authorList>
    </citation>
    <scope>NUCLEOTIDE SEQUENCE [LARGE SCALE GENOMIC DNA]</scope>
</reference>